<accession>A0A7M7MYF7</accession>
<dbReference type="NCBIfam" id="NF005565">
    <property type="entry name" value="PRK07235.1"/>
    <property type="match status" value="1"/>
</dbReference>
<dbReference type="Pfam" id="PF01425">
    <property type="entry name" value="Amidase"/>
    <property type="match status" value="1"/>
</dbReference>
<dbReference type="InterPro" id="IPR023631">
    <property type="entry name" value="Amidase_dom"/>
</dbReference>
<name>A0A7M7MYF7_STRPU</name>
<dbReference type="PANTHER" id="PTHR11895:SF170">
    <property type="entry name" value="AMIDASE"/>
    <property type="match status" value="1"/>
</dbReference>
<dbReference type="OMA" id="NPLGAWY"/>
<dbReference type="InParanoid" id="A0A7M7MYF7"/>
<evidence type="ECO:0000313" key="3">
    <source>
        <dbReference type="EnsemblMetazoa" id="XP_030828419"/>
    </source>
</evidence>
<organism evidence="3 4">
    <name type="scientific">Strongylocentrotus purpuratus</name>
    <name type="common">Purple sea urchin</name>
    <dbReference type="NCBI Taxonomy" id="7668"/>
    <lineage>
        <taxon>Eukaryota</taxon>
        <taxon>Metazoa</taxon>
        <taxon>Echinodermata</taxon>
        <taxon>Eleutherozoa</taxon>
        <taxon>Echinozoa</taxon>
        <taxon>Echinoidea</taxon>
        <taxon>Euechinoidea</taxon>
        <taxon>Echinacea</taxon>
        <taxon>Camarodonta</taxon>
        <taxon>Echinidea</taxon>
        <taxon>Strongylocentrotidae</taxon>
        <taxon>Strongylocentrotus</taxon>
    </lineage>
</organism>
<reference evidence="4" key="1">
    <citation type="submission" date="2015-02" db="EMBL/GenBank/DDBJ databases">
        <title>Genome sequencing for Strongylocentrotus purpuratus.</title>
        <authorList>
            <person name="Murali S."/>
            <person name="Liu Y."/>
            <person name="Vee V."/>
            <person name="English A."/>
            <person name="Wang M."/>
            <person name="Skinner E."/>
            <person name="Han Y."/>
            <person name="Muzny D.M."/>
            <person name="Worley K.C."/>
            <person name="Gibbs R.A."/>
        </authorList>
    </citation>
    <scope>NUCLEOTIDE SEQUENCE</scope>
</reference>
<dbReference type="Gene3D" id="1.10.20.60">
    <property type="entry name" value="Glu-tRNAGln amidotransferase C subunit, N-terminal domain"/>
    <property type="match status" value="1"/>
</dbReference>
<evidence type="ECO:0000259" key="2">
    <source>
        <dbReference type="Pfam" id="PF01425"/>
    </source>
</evidence>
<dbReference type="GO" id="GO:0003824">
    <property type="term" value="F:catalytic activity"/>
    <property type="evidence" value="ECO:0007669"/>
    <property type="project" value="InterPro"/>
</dbReference>
<dbReference type="SUPFAM" id="SSF75304">
    <property type="entry name" value="Amidase signature (AS) enzymes"/>
    <property type="match status" value="1"/>
</dbReference>
<dbReference type="GeneID" id="576856"/>
<evidence type="ECO:0000256" key="1">
    <source>
        <dbReference type="ARBA" id="ARBA00009199"/>
    </source>
</evidence>
<dbReference type="InterPro" id="IPR000120">
    <property type="entry name" value="Amidase"/>
</dbReference>
<dbReference type="EnsemblMetazoa" id="XM_030972559">
    <property type="protein sequence ID" value="XP_030828419"/>
    <property type="gene ID" value="LOC576856"/>
</dbReference>
<dbReference type="OrthoDB" id="421993at2759"/>
<dbReference type="Gene3D" id="3.90.1300.10">
    <property type="entry name" value="Amidase signature (AS) domain"/>
    <property type="match status" value="1"/>
</dbReference>
<proteinExistence type="inferred from homology"/>
<dbReference type="RefSeq" id="XP_030828419.1">
    <property type="nucleotide sequence ID" value="XM_030972559.1"/>
</dbReference>
<dbReference type="InterPro" id="IPR036928">
    <property type="entry name" value="AS_sf"/>
</dbReference>
<dbReference type="PROSITE" id="PS00571">
    <property type="entry name" value="AMIDASES"/>
    <property type="match status" value="1"/>
</dbReference>
<evidence type="ECO:0000313" key="4">
    <source>
        <dbReference type="Proteomes" id="UP000007110"/>
    </source>
</evidence>
<dbReference type="PANTHER" id="PTHR11895">
    <property type="entry name" value="TRANSAMIDASE"/>
    <property type="match status" value="1"/>
</dbReference>
<protein>
    <recommendedName>
        <fullName evidence="2">Amidase domain-containing protein</fullName>
    </recommendedName>
</protein>
<comment type="similarity">
    <text evidence="1">Belongs to the amidase family.</text>
</comment>
<dbReference type="InterPro" id="IPR020556">
    <property type="entry name" value="Amidase_CS"/>
</dbReference>
<dbReference type="KEGG" id="spu:576856"/>
<feature type="domain" description="Amidase" evidence="2">
    <location>
        <begin position="96"/>
        <end position="507"/>
    </location>
</feature>
<dbReference type="Proteomes" id="UP000007110">
    <property type="component" value="Unassembled WGS sequence"/>
</dbReference>
<sequence>MASDKEDGEQVDNKELYSCPSVVNPTTEQLTDIATRLGFHMDDVELKAYQMMIKGNIDAMNSIEHLVEPTLTTKYPRLPGQTPSKADNSYNAWARRCEIRGADRGRLTGKRIAIKDSIAIACMPMMNGSHALEGFTPSYDATVVSRVLDAGGVIVGKTVCEDMCFSACSSTAAQGPVLNPHDTTRSAGGSSSGNAVVLAIGEADMALGSDQGGSLRVPASWTGVVGLKPTYGLVPYTGAIEGDPAIDHIGPMARTVEDCALLLEVIAGYDRGFDQRQHPDTTVPQYTKQLVGASIKGLKIGLVEEGFGMPGAEEAVNQLVETTVRNMESLGAIVERISVPMHSRAKDIYGTLAEGTGAYMQRPAGCVGAGFYPSSLVTEFGKLFHSRPDDFPLTMKMVLMQSEYLSRNYKNQVHARGRNLVFGLRQAYDHALEKVDVLALPTTPYRTDKLMYRDDTLSEFLGKCFGMTTNTAAFNLSGHPALSVNAGFLEGLPVGLMLVGRHFDELTIFKVAQAVEKIRDETK</sequence>
<reference evidence="3" key="2">
    <citation type="submission" date="2021-01" db="UniProtKB">
        <authorList>
            <consortium name="EnsemblMetazoa"/>
        </authorList>
    </citation>
    <scope>IDENTIFICATION</scope>
</reference>
<dbReference type="AlphaFoldDB" id="A0A7M7MYF7"/>
<keyword evidence="4" id="KW-1185">Reference proteome</keyword>